<comment type="caution">
    <text evidence="3">The sequence shown here is derived from an EMBL/GenBank/DDBJ whole genome shotgun (WGS) entry which is preliminary data.</text>
</comment>
<reference evidence="3" key="1">
    <citation type="submission" date="2023-06" db="EMBL/GenBank/DDBJ databases">
        <title>Genome-scale phylogeny and comparative genomics of the fungal order Sordariales.</title>
        <authorList>
            <consortium name="Lawrence Berkeley National Laboratory"/>
            <person name="Hensen N."/>
            <person name="Bonometti L."/>
            <person name="Westerberg I."/>
            <person name="Brannstrom I.O."/>
            <person name="Guillou S."/>
            <person name="Cros-Aarteil S."/>
            <person name="Calhoun S."/>
            <person name="Haridas S."/>
            <person name="Kuo A."/>
            <person name="Mondo S."/>
            <person name="Pangilinan J."/>
            <person name="Riley R."/>
            <person name="Labutti K."/>
            <person name="Andreopoulos B."/>
            <person name="Lipzen A."/>
            <person name="Chen C."/>
            <person name="Yanf M."/>
            <person name="Daum C."/>
            <person name="Ng V."/>
            <person name="Clum A."/>
            <person name="Steindorff A."/>
            <person name="Ohm R."/>
            <person name="Martin F."/>
            <person name="Silar P."/>
            <person name="Natvig D."/>
            <person name="Lalanne C."/>
            <person name="Gautier V."/>
            <person name="Ament-Velasquez S.L."/>
            <person name="Kruys A."/>
            <person name="Hutchinson M.I."/>
            <person name="Powell A.J."/>
            <person name="Barry K."/>
            <person name="Miller A.N."/>
            <person name="Grigoriev I.V."/>
            <person name="Debuchy R."/>
            <person name="Gladieux P."/>
            <person name="Thoren M.H."/>
            <person name="Johannesson H."/>
        </authorList>
    </citation>
    <scope>NUCLEOTIDE SEQUENCE</scope>
    <source>
        <strain evidence="3">CBS 540.89</strain>
    </source>
</reference>
<feature type="domain" description="Cyanovirin-N" evidence="2">
    <location>
        <begin position="44"/>
        <end position="133"/>
    </location>
</feature>
<gene>
    <name evidence="3" type="ORF">B0T21DRAFT_413478</name>
</gene>
<keyword evidence="1" id="KW-0472">Membrane</keyword>
<dbReference type="Gene3D" id="2.30.60.10">
    <property type="entry name" value="Cyanovirin-N"/>
    <property type="match status" value="1"/>
</dbReference>
<evidence type="ECO:0000256" key="1">
    <source>
        <dbReference type="SAM" id="Phobius"/>
    </source>
</evidence>
<accession>A0AA40B842</accession>
<dbReference type="Pfam" id="PF08881">
    <property type="entry name" value="CVNH"/>
    <property type="match status" value="1"/>
</dbReference>
<dbReference type="InterPro" id="IPR036673">
    <property type="entry name" value="Cyanovirin-N_sf"/>
</dbReference>
<evidence type="ECO:0000259" key="2">
    <source>
        <dbReference type="Pfam" id="PF08881"/>
    </source>
</evidence>
<dbReference type="SUPFAM" id="SSF51322">
    <property type="entry name" value="Cyanovirin-N"/>
    <property type="match status" value="1"/>
</dbReference>
<keyword evidence="1" id="KW-0812">Transmembrane</keyword>
<keyword evidence="4" id="KW-1185">Reference proteome</keyword>
<dbReference type="InterPro" id="IPR011058">
    <property type="entry name" value="Cyanovirin-N"/>
</dbReference>
<keyword evidence="1" id="KW-1133">Transmembrane helix</keyword>
<evidence type="ECO:0000313" key="3">
    <source>
        <dbReference type="EMBL" id="KAK0729405.1"/>
    </source>
</evidence>
<sequence>MGTLATYPIVTAAIFFLAMIFPLLTSGEGGFTHDCAYAGANLTDNHHWIGVYCLNDDVDIYGFNYSMLDLDRCAGNNAGQLVAFENGNYSGSCENCTFFHDKSLHLTCLCWDMNGKQANSTLDLNNTLYDSNGAVGCYSFLGNKSWEPEPDP</sequence>
<name>A0AA40B842_9PEZI</name>
<proteinExistence type="predicted"/>
<dbReference type="Proteomes" id="UP001172159">
    <property type="component" value="Unassembled WGS sequence"/>
</dbReference>
<feature type="transmembrane region" description="Helical" evidence="1">
    <location>
        <begin position="6"/>
        <end position="24"/>
    </location>
</feature>
<dbReference type="AlphaFoldDB" id="A0AA40B842"/>
<protein>
    <recommendedName>
        <fullName evidence="2">Cyanovirin-N domain-containing protein</fullName>
    </recommendedName>
</protein>
<dbReference type="EMBL" id="JAUKTV010000009">
    <property type="protein sequence ID" value="KAK0729405.1"/>
    <property type="molecule type" value="Genomic_DNA"/>
</dbReference>
<organism evidence="3 4">
    <name type="scientific">Apiosordaria backusii</name>
    <dbReference type="NCBI Taxonomy" id="314023"/>
    <lineage>
        <taxon>Eukaryota</taxon>
        <taxon>Fungi</taxon>
        <taxon>Dikarya</taxon>
        <taxon>Ascomycota</taxon>
        <taxon>Pezizomycotina</taxon>
        <taxon>Sordariomycetes</taxon>
        <taxon>Sordariomycetidae</taxon>
        <taxon>Sordariales</taxon>
        <taxon>Lasiosphaeriaceae</taxon>
        <taxon>Apiosordaria</taxon>
    </lineage>
</organism>
<evidence type="ECO:0000313" key="4">
    <source>
        <dbReference type="Proteomes" id="UP001172159"/>
    </source>
</evidence>